<dbReference type="Gene3D" id="3.30.460.10">
    <property type="entry name" value="Beta Polymerase, domain 2"/>
    <property type="match status" value="1"/>
</dbReference>
<dbReference type="FunFam" id="3.30.160.60:FF:000210">
    <property type="entry name" value="Zinc finger RNA-binding protein 2"/>
    <property type="match status" value="1"/>
</dbReference>
<feature type="compositionally biased region" description="Basic and acidic residues" evidence="10">
    <location>
        <begin position="825"/>
        <end position="851"/>
    </location>
</feature>
<dbReference type="GO" id="GO:0008270">
    <property type="term" value="F:zinc ion binding"/>
    <property type="evidence" value="ECO:0007669"/>
    <property type="project" value="InterPro"/>
</dbReference>
<evidence type="ECO:0000256" key="3">
    <source>
        <dbReference type="ARBA" id="ARBA00022473"/>
    </source>
</evidence>
<dbReference type="InterPro" id="IPR003604">
    <property type="entry name" value="Matrin/U1-like-C_Znf_C2H2"/>
</dbReference>
<dbReference type="RefSeq" id="XP_013886891.1">
    <property type="nucleotide sequence ID" value="XM_014031437.1"/>
</dbReference>
<gene>
    <name evidence="13" type="primary">zfr2</name>
</gene>
<feature type="compositionally biased region" description="Basic and acidic residues" evidence="10">
    <location>
        <begin position="1020"/>
        <end position="1033"/>
    </location>
</feature>
<dbReference type="GO" id="GO:0071011">
    <property type="term" value="C:precatalytic spliceosome"/>
    <property type="evidence" value="ECO:0007669"/>
    <property type="project" value="TreeGrafter"/>
</dbReference>
<keyword evidence="7" id="KW-0238">DNA-binding</keyword>
<feature type="domain" description="DZF" evidence="11">
    <location>
        <begin position="652"/>
        <end position="1032"/>
    </location>
</feature>
<feature type="region of interest" description="Disordered" evidence="10">
    <location>
        <begin position="822"/>
        <end position="851"/>
    </location>
</feature>
<dbReference type="CTD" id="23217"/>
<dbReference type="AlphaFoldDB" id="A0A2I4D3R9"/>
<dbReference type="FunFam" id="1.10.1410.40:FF:000001">
    <property type="entry name" value="interleukin enhancer-binding factor 3 isoform X1"/>
    <property type="match status" value="1"/>
</dbReference>
<keyword evidence="12" id="KW-1185">Reference proteome</keyword>
<sequence length="1033" mass="113701">MRDWNFSICTGAEKMAASNYFGFTHGAGPQYSTQPPTAYSHPSTATYSVQQPPAVAHAVTASYSPAPVQAAQPVASAPYPTYQSHQAPPDYTYRQPDPPQPTTTPQTYQDNYSYVRPAAATTYDNKQYYQTSIAPAQRTATDNYYQTVGVKSAYSPAPSTVYNQPPLPQRQVTALKPLVPSSAVSTSYNIYPMSTSVQQPPAPISSYTLGSSFGCTVSASSYSGVNYRSYDSTGYTSAPTPSYYQPTQQTLSQPQPPPQQPHQPQTPVQPPPKQLTSSSWSNSGSNMVTAPTVNSYKKPTFHQNKLQRPKGPPKQPQLHYCDICKISCAGPQTYREHNEGQKHKKKEAALKAGGQSGTSNGPKGVQTQLRCELCDVSCTGVDAYAAHIRGAKHQKVVKLHTKLGKPIPSTEPVLVNNSAPAITTSTAGKPTVSSSSSSSVITTPAVTAKPAAANTSAKTTPPIKKSAPSKIMLISNKPTSAPAAAVAAKVVEPVQPSVQKMELLSETERDDRAGGGQGDIQPVGHDYVEEVRNEDGKVIRFHCKLCECSFNDPNAKDMHLKGRRHRLQYKKKVNPELPVEIKPSNRAKKIQENKLKKQKQKAVLKRQRDDEQHWHMELRRYEDDLYRRRMEEEQMYWGDQRRRLAPPPLMSRPGMPVPPLLNCVRRPDSADDRHIMAKHSTIYPVEEELQAVQRIVSHSERALKLVSDSLLEQETTAGRPDATQEGGEKSAENAARLLKGVMRVGILAKGLLLRGDRNVELILLTAKKPTMSLLTNITKQLPKELTTFSEDQYEVQAHPEEANIVIISSQEPKMQVTISLTSPLMREDPAAEKDKQAGGKAAEKDVSEKDPPDLLNKKKCLDYLAALRHAKWFQARANGLQSCVIIIRVLRDLCQRVTTWGKMPDWAMELLVEKVISSSSGPLSPGEAMRRVLECISSGILLPDGPGLMDPCEKEQTDALESMTLQAREDITASAQHALRLLAFRQIHKVLGMESLPVSKESARNRKRRRDVSETGEGEGEGKKDKKEDEATA</sequence>
<dbReference type="FunFam" id="3.30.160.60:FF:000153">
    <property type="entry name" value="Zinc finger RNA-binding protein 2"/>
    <property type="match status" value="1"/>
</dbReference>
<keyword evidence="6" id="KW-0694">RNA-binding</keyword>
<dbReference type="Pfam" id="PF12874">
    <property type="entry name" value="zf-met"/>
    <property type="match status" value="3"/>
</dbReference>
<evidence type="ECO:0000256" key="5">
    <source>
        <dbReference type="ARBA" id="ARBA00022737"/>
    </source>
</evidence>
<evidence type="ECO:0000256" key="8">
    <source>
        <dbReference type="ARBA" id="ARBA00023242"/>
    </source>
</evidence>
<dbReference type="PROSITE" id="PS51703">
    <property type="entry name" value="DZF"/>
    <property type="match status" value="1"/>
</dbReference>
<protein>
    <recommendedName>
        <fullName evidence="9">Zinc finger RNA-binding protein</fullName>
    </recommendedName>
</protein>
<keyword evidence="5" id="KW-0677">Repeat</keyword>
<name>A0A2I4D3R9_AUSLI</name>
<dbReference type="PANTHER" id="PTHR45762:SF2">
    <property type="entry name" value="ZINC FINGER RNA-BINDING PROTEIN 2"/>
    <property type="match status" value="1"/>
</dbReference>
<dbReference type="Pfam" id="PF07528">
    <property type="entry name" value="DZF_N"/>
    <property type="match status" value="1"/>
</dbReference>
<dbReference type="InterPro" id="IPR043519">
    <property type="entry name" value="NT_sf"/>
</dbReference>
<dbReference type="PROSITE" id="PS00028">
    <property type="entry name" value="ZINC_FINGER_C2H2_1"/>
    <property type="match status" value="1"/>
</dbReference>
<dbReference type="SMART" id="SM00355">
    <property type="entry name" value="ZnF_C2H2"/>
    <property type="match status" value="3"/>
</dbReference>
<evidence type="ECO:0000256" key="10">
    <source>
        <dbReference type="SAM" id="MobiDB-lite"/>
    </source>
</evidence>
<evidence type="ECO:0000313" key="13">
    <source>
        <dbReference type="RefSeq" id="XP_013886891.1"/>
    </source>
</evidence>
<evidence type="ECO:0000256" key="7">
    <source>
        <dbReference type="ARBA" id="ARBA00023125"/>
    </source>
</evidence>
<evidence type="ECO:0000313" key="12">
    <source>
        <dbReference type="Proteomes" id="UP000192220"/>
    </source>
</evidence>
<dbReference type="OrthoDB" id="8898434at2759"/>
<comment type="subcellular location">
    <subcellularLocation>
        <location evidence="2">Cytoplasm</location>
    </subcellularLocation>
    <subcellularLocation>
        <location evidence="1">Nucleus</location>
    </subcellularLocation>
</comment>
<feature type="region of interest" description="Disordered" evidence="10">
    <location>
        <begin position="238"/>
        <end position="316"/>
    </location>
</feature>
<dbReference type="SMART" id="SM00572">
    <property type="entry name" value="DZF"/>
    <property type="match status" value="1"/>
</dbReference>
<dbReference type="Proteomes" id="UP000192220">
    <property type="component" value="Unplaced"/>
</dbReference>
<dbReference type="InterPro" id="IPR049401">
    <property type="entry name" value="DZF_dom_N"/>
</dbReference>
<evidence type="ECO:0000256" key="6">
    <source>
        <dbReference type="ARBA" id="ARBA00022884"/>
    </source>
</evidence>
<dbReference type="GO" id="GO:0005737">
    <property type="term" value="C:cytoplasm"/>
    <property type="evidence" value="ECO:0007669"/>
    <property type="project" value="UniProtKB-SubCell"/>
</dbReference>
<dbReference type="InterPro" id="IPR006561">
    <property type="entry name" value="DZF_dom"/>
</dbReference>
<feature type="region of interest" description="Disordered" evidence="10">
    <location>
        <begin position="75"/>
        <end position="109"/>
    </location>
</feature>
<dbReference type="Pfam" id="PF20965">
    <property type="entry name" value="DZF_C"/>
    <property type="match status" value="1"/>
</dbReference>
<keyword evidence="4" id="KW-0963">Cytoplasm</keyword>
<dbReference type="InterPro" id="IPR013087">
    <property type="entry name" value="Znf_C2H2_type"/>
</dbReference>
<dbReference type="FunFam" id="3.30.160.60:FF:000439">
    <property type="entry name" value="Zinc finger RNA-binding protein 2"/>
    <property type="match status" value="1"/>
</dbReference>
<dbReference type="FunFam" id="3.30.460.10:FF:000010">
    <property type="entry name" value="Zinc finger RNA-binding protein 2"/>
    <property type="match status" value="1"/>
</dbReference>
<organism evidence="12 13">
    <name type="scientific">Austrofundulus limnaeus</name>
    <name type="common">Annual killifish</name>
    <dbReference type="NCBI Taxonomy" id="52670"/>
    <lineage>
        <taxon>Eukaryota</taxon>
        <taxon>Metazoa</taxon>
        <taxon>Chordata</taxon>
        <taxon>Craniata</taxon>
        <taxon>Vertebrata</taxon>
        <taxon>Euteleostomi</taxon>
        <taxon>Actinopterygii</taxon>
        <taxon>Neopterygii</taxon>
        <taxon>Teleostei</taxon>
        <taxon>Neoteleostei</taxon>
        <taxon>Acanthomorphata</taxon>
        <taxon>Ovalentaria</taxon>
        <taxon>Atherinomorphae</taxon>
        <taxon>Cyprinodontiformes</taxon>
        <taxon>Rivulidae</taxon>
        <taxon>Austrofundulus</taxon>
    </lineage>
</organism>
<evidence type="ECO:0000256" key="4">
    <source>
        <dbReference type="ARBA" id="ARBA00022490"/>
    </source>
</evidence>
<dbReference type="GO" id="GO:0003677">
    <property type="term" value="F:DNA binding"/>
    <property type="evidence" value="ECO:0007669"/>
    <property type="project" value="UniProtKB-KW"/>
</dbReference>
<evidence type="ECO:0000256" key="2">
    <source>
        <dbReference type="ARBA" id="ARBA00004496"/>
    </source>
</evidence>
<dbReference type="InterPro" id="IPR036236">
    <property type="entry name" value="Znf_C2H2_sf"/>
</dbReference>
<keyword evidence="3" id="KW-0217">Developmental protein</keyword>
<dbReference type="SUPFAM" id="SSF57667">
    <property type="entry name" value="beta-beta-alpha zinc fingers"/>
    <property type="match status" value="3"/>
</dbReference>
<accession>A0A2I4D3R9</accession>
<feature type="region of interest" description="Disordered" evidence="10">
    <location>
        <begin position="335"/>
        <end position="365"/>
    </location>
</feature>
<feature type="compositionally biased region" description="Polar residues" evidence="10">
    <location>
        <begin position="287"/>
        <end position="306"/>
    </location>
</feature>
<reference evidence="13" key="1">
    <citation type="submission" date="2025-08" db="UniProtKB">
        <authorList>
            <consortium name="RefSeq"/>
        </authorList>
    </citation>
    <scope>IDENTIFICATION</scope>
</reference>
<dbReference type="SMART" id="SM00451">
    <property type="entry name" value="ZnF_U1"/>
    <property type="match status" value="3"/>
</dbReference>
<feature type="region of interest" description="Disordered" evidence="10">
    <location>
        <begin position="997"/>
        <end position="1033"/>
    </location>
</feature>
<evidence type="ECO:0000256" key="1">
    <source>
        <dbReference type="ARBA" id="ARBA00004123"/>
    </source>
</evidence>
<dbReference type="InterPro" id="IPR049402">
    <property type="entry name" value="DZF_dom_C"/>
</dbReference>
<dbReference type="PANTHER" id="PTHR45762">
    <property type="entry name" value="ZINC FINGER RNA-BINDING PROTEIN"/>
    <property type="match status" value="1"/>
</dbReference>
<feature type="compositionally biased region" description="Low complexity" evidence="10">
    <location>
        <begin position="277"/>
        <end position="286"/>
    </location>
</feature>
<dbReference type="Gene3D" id="3.30.160.60">
    <property type="entry name" value="Classic Zinc Finger"/>
    <property type="match status" value="3"/>
</dbReference>
<dbReference type="Gene3D" id="1.10.1410.40">
    <property type="match status" value="1"/>
</dbReference>
<evidence type="ECO:0000259" key="11">
    <source>
        <dbReference type="PROSITE" id="PS51703"/>
    </source>
</evidence>
<evidence type="ECO:0000256" key="9">
    <source>
        <dbReference type="ARBA" id="ARBA00041195"/>
    </source>
</evidence>
<proteinExistence type="predicted"/>
<dbReference type="GO" id="GO:0003727">
    <property type="term" value="F:single-stranded RNA binding"/>
    <property type="evidence" value="ECO:0007669"/>
    <property type="project" value="TreeGrafter"/>
</dbReference>
<keyword evidence="8" id="KW-0539">Nucleus</keyword>
<dbReference type="GO" id="GO:0003725">
    <property type="term" value="F:double-stranded RNA binding"/>
    <property type="evidence" value="ECO:0007669"/>
    <property type="project" value="TreeGrafter"/>
</dbReference>